<dbReference type="Proteomes" id="UP000054248">
    <property type="component" value="Unassembled WGS sequence"/>
</dbReference>
<reference evidence="1 2" key="1">
    <citation type="submission" date="2014-04" db="EMBL/GenBank/DDBJ databases">
        <authorList>
            <consortium name="DOE Joint Genome Institute"/>
            <person name="Kuo A."/>
            <person name="Girlanda M."/>
            <person name="Perotto S."/>
            <person name="Kohler A."/>
            <person name="Nagy L.G."/>
            <person name="Floudas D."/>
            <person name="Copeland A."/>
            <person name="Barry K.W."/>
            <person name="Cichocki N."/>
            <person name="Veneault-Fourrey C."/>
            <person name="LaButti K."/>
            <person name="Lindquist E.A."/>
            <person name="Lipzen A."/>
            <person name="Lundell T."/>
            <person name="Morin E."/>
            <person name="Murat C."/>
            <person name="Sun H."/>
            <person name="Tunlid A."/>
            <person name="Henrissat B."/>
            <person name="Grigoriev I.V."/>
            <person name="Hibbett D.S."/>
            <person name="Martin F."/>
            <person name="Nordberg H.P."/>
            <person name="Cantor M.N."/>
            <person name="Hua S.X."/>
        </authorList>
    </citation>
    <scope>NUCLEOTIDE SEQUENCE [LARGE SCALE GENOMIC DNA]</scope>
    <source>
        <strain evidence="1 2">MUT 4182</strain>
    </source>
</reference>
<evidence type="ECO:0000313" key="1">
    <source>
        <dbReference type="EMBL" id="KIO23816.1"/>
    </source>
</evidence>
<dbReference type="HOGENOM" id="CLU_061438_0_0_1"/>
<dbReference type="OrthoDB" id="3250156at2759"/>
<dbReference type="EMBL" id="KN823075">
    <property type="protein sequence ID" value="KIO23816.1"/>
    <property type="molecule type" value="Genomic_DNA"/>
</dbReference>
<accession>A0A0C3QDS3</accession>
<evidence type="ECO:0000313" key="2">
    <source>
        <dbReference type="Proteomes" id="UP000054248"/>
    </source>
</evidence>
<proteinExistence type="predicted"/>
<protein>
    <submittedName>
        <fullName evidence="1">Uncharacterized protein</fullName>
    </submittedName>
</protein>
<keyword evidence="2" id="KW-1185">Reference proteome</keyword>
<dbReference type="AlphaFoldDB" id="A0A0C3QDS3"/>
<reference evidence="2" key="2">
    <citation type="submission" date="2015-01" db="EMBL/GenBank/DDBJ databases">
        <title>Evolutionary Origins and Diversification of the Mycorrhizal Mutualists.</title>
        <authorList>
            <consortium name="DOE Joint Genome Institute"/>
            <consortium name="Mycorrhizal Genomics Consortium"/>
            <person name="Kohler A."/>
            <person name="Kuo A."/>
            <person name="Nagy L.G."/>
            <person name="Floudas D."/>
            <person name="Copeland A."/>
            <person name="Barry K.W."/>
            <person name="Cichocki N."/>
            <person name="Veneault-Fourrey C."/>
            <person name="LaButti K."/>
            <person name="Lindquist E.A."/>
            <person name="Lipzen A."/>
            <person name="Lundell T."/>
            <person name="Morin E."/>
            <person name="Murat C."/>
            <person name="Riley R."/>
            <person name="Ohm R."/>
            <person name="Sun H."/>
            <person name="Tunlid A."/>
            <person name="Henrissat B."/>
            <person name="Grigoriev I.V."/>
            <person name="Hibbett D.S."/>
            <person name="Martin F."/>
        </authorList>
    </citation>
    <scope>NUCLEOTIDE SEQUENCE [LARGE SCALE GENOMIC DNA]</scope>
    <source>
        <strain evidence="2">MUT 4182</strain>
    </source>
</reference>
<gene>
    <name evidence="1" type="ORF">M407DRAFT_26744</name>
</gene>
<sequence>MKRLSRFFSSKSSDDIIFAGDSGSGKEVEDFVQAVRKQAFDRGKQNDNQWTAQFASTCFTGSALRWYEDLPSTVQADWKFLRPALLGRYPAGGPSNATIPTPAAAPPFWISSQSSPATPPAPATGLSSIPPTAYPLFPYNAAAPPPPQPNVILPPVQSLPAYPPVTQNVAPTGQQALGMRTGRIEVVVPGWPRGRAFVSKTLDNGCFKAVMFNNSTALRVRYFPKTGDIYLNNSDAAYSCLGLTWSMKSPSLTKSSSDSAQLTAVSAKYAPAPVSTSSPWHGDTWGSVWKVADDGQLLAQEPGTGFKRPGGLDVAVYVDDHSFRLYVVSSFDSFTSWVGEGYKLGKLVFTEK</sequence>
<organism evidence="1 2">
    <name type="scientific">Tulasnella calospora MUT 4182</name>
    <dbReference type="NCBI Taxonomy" id="1051891"/>
    <lineage>
        <taxon>Eukaryota</taxon>
        <taxon>Fungi</taxon>
        <taxon>Dikarya</taxon>
        <taxon>Basidiomycota</taxon>
        <taxon>Agaricomycotina</taxon>
        <taxon>Agaricomycetes</taxon>
        <taxon>Cantharellales</taxon>
        <taxon>Tulasnellaceae</taxon>
        <taxon>Tulasnella</taxon>
    </lineage>
</organism>
<name>A0A0C3QDS3_9AGAM</name>